<feature type="modified residue" description="N6-(pyridoxal phosphate)lysine" evidence="2 3">
    <location>
        <position position="27"/>
    </location>
</feature>
<comment type="cofactor">
    <cofactor evidence="3">
        <name>pyridoxal 5'-phosphate</name>
        <dbReference type="ChEBI" id="CHEBI:597326"/>
    </cofactor>
</comment>
<dbReference type="PANTHER" id="PTHR10146">
    <property type="entry name" value="PROLINE SYNTHETASE CO-TRANSCRIBED BACTERIAL HOMOLOG PROTEIN"/>
    <property type="match status" value="1"/>
</dbReference>
<dbReference type="HAMAP" id="MF_02087">
    <property type="entry name" value="PLP_homeostasis"/>
    <property type="match status" value="1"/>
</dbReference>
<dbReference type="PROSITE" id="PS01211">
    <property type="entry name" value="UPF0001"/>
    <property type="match status" value="1"/>
</dbReference>
<dbReference type="PIRSF" id="PIRSF004848">
    <property type="entry name" value="YBL036c_PLPDEIII"/>
    <property type="match status" value="1"/>
</dbReference>
<dbReference type="Proteomes" id="UP000256779">
    <property type="component" value="Unassembled WGS sequence"/>
</dbReference>
<comment type="similarity">
    <text evidence="2 4">Belongs to the pyridoxal phosphate-binding protein YggS/PROSC family.</text>
</comment>
<accession>A0A3D9L3G3</accession>
<gene>
    <name evidence="6" type="ORF">C7460_112120</name>
</gene>
<dbReference type="InterPro" id="IPR011078">
    <property type="entry name" value="PyrdxlP_homeostasis"/>
</dbReference>
<protein>
    <recommendedName>
        <fullName evidence="2">Pyridoxal phosphate homeostasis protein</fullName>
        <shortName evidence="2">PLP homeostasis protein</shortName>
    </recommendedName>
</protein>
<proteinExistence type="inferred from homology"/>
<comment type="function">
    <text evidence="2">Pyridoxal 5'-phosphate (PLP)-binding protein, which is involved in PLP homeostasis.</text>
</comment>
<dbReference type="AlphaFoldDB" id="A0A3D9L3G3"/>
<evidence type="ECO:0000256" key="3">
    <source>
        <dbReference type="PIRSR" id="PIRSR004848-1"/>
    </source>
</evidence>
<comment type="caution">
    <text evidence="6">The sequence shown here is derived from an EMBL/GenBank/DDBJ whole genome shotgun (WGS) entry which is preliminary data.</text>
</comment>
<dbReference type="RefSeq" id="WP_115868663.1">
    <property type="nucleotide sequence ID" value="NZ_QREG01000012.1"/>
</dbReference>
<dbReference type="InterPro" id="IPR029066">
    <property type="entry name" value="PLP-binding_barrel"/>
</dbReference>
<evidence type="ECO:0000259" key="5">
    <source>
        <dbReference type="Pfam" id="PF01168"/>
    </source>
</evidence>
<dbReference type="SUPFAM" id="SSF51419">
    <property type="entry name" value="PLP-binding barrel"/>
    <property type="match status" value="1"/>
</dbReference>
<organism evidence="6 7">
    <name type="scientific">Marinoscillum furvescens DSM 4134</name>
    <dbReference type="NCBI Taxonomy" id="1122208"/>
    <lineage>
        <taxon>Bacteria</taxon>
        <taxon>Pseudomonadati</taxon>
        <taxon>Bacteroidota</taxon>
        <taxon>Cytophagia</taxon>
        <taxon>Cytophagales</taxon>
        <taxon>Reichenbachiellaceae</taxon>
        <taxon>Marinoscillum</taxon>
    </lineage>
</organism>
<name>A0A3D9L3G3_MARFU</name>
<dbReference type="GO" id="GO:0030170">
    <property type="term" value="F:pyridoxal phosphate binding"/>
    <property type="evidence" value="ECO:0007669"/>
    <property type="project" value="UniProtKB-UniRule"/>
</dbReference>
<feature type="domain" description="Alanine racemase N-terminal" evidence="5">
    <location>
        <begin position="2"/>
        <end position="222"/>
    </location>
</feature>
<dbReference type="CDD" id="cd00635">
    <property type="entry name" value="PLPDE_III_YBL036c_like"/>
    <property type="match status" value="1"/>
</dbReference>
<dbReference type="EMBL" id="QREG01000012">
    <property type="protein sequence ID" value="RED97510.1"/>
    <property type="molecule type" value="Genomic_DNA"/>
</dbReference>
<dbReference type="Gene3D" id="3.20.20.10">
    <property type="entry name" value="Alanine racemase"/>
    <property type="match status" value="1"/>
</dbReference>
<keyword evidence="7" id="KW-1185">Reference proteome</keyword>
<evidence type="ECO:0000256" key="1">
    <source>
        <dbReference type="ARBA" id="ARBA00022898"/>
    </source>
</evidence>
<dbReference type="FunFam" id="3.20.20.10:FF:000018">
    <property type="entry name" value="Pyridoxal phosphate homeostasis protein"/>
    <property type="match status" value="1"/>
</dbReference>
<dbReference type="NCBIfam" id="TIGR00044">
    <property type="entry name" value="YggS family pyridoxal phosphate-dependent enzyme"/>
    <property type="match status" value="1"/>
</dbReference>
<reference evidence="6 7" key="1">
    <citation type="submission" date="2018-07" db="EMBL/GenBank/DDBJ databases">
        <title>Genomic Encyclopedia of Type Strains, Phase IV (KMG-IV): sequencing the most valuable type-strain genomes for metagenomic binning, comparative biology and taxonomic classification.</title>
        <authorList>
            <person name="Goeker M."/>
        </authorList>
    </citation>
    <scope>NUCLEOTIDE SEQUENCE [LARGE SCALE GENOMIC DNA]</scope>
    <source>
        <strain evidence="6 7">DSM 4134</strain>
    </source>
</reference>
<evidence type="ECO:0000256" key="2">
    <source>
        <dbReference type="HAMAP-Rule" id="MF_02087"/>
    </source>
</evidence>
<evidence type="ECO:0000256" key="4">
    <source>
        <dbReference type="RuleBase" id="RU004514"/>
    </source>
</evidence>
<dbReference type="PANTHER" id="PTHR10146:SF14">
    <property type="entry name" value="PYRIDOXAL PHOSPHATE HOMEOSTASIS PROTEIN"/>
    <property type="match status" value="1"/>
</dbReference>
<dbReference type="InterPro" id="IPR001608">
    <property type="entry name" value="Ala_racemase_N"/>
</dbReference>
<evidence type="ECO:0000313" key="6">
    <source>
        <dbReference type="EMBL" id="RED97510.1"/>
    </source>
</evidence>
<dbReference type="OrthoDB" id="9804072at2"/>
<keyword evidence="1 2" id="KW-0663">Pyridoxal phosphate</keyword>
<dbReference type="Pfam" id="PF01168">
    <property type="entry name" value="Ala_racemase_N"/>
    <property type="match status" value="1"/>
</dbReference>
<evidence type="ECO:0000313" key="7">
    <source>
        <dbReference type="Proteomes" id="UP000256779"/>
    </source>
</evidence>
<sequence length="225" mass="25369">MSNIAENLSHINHLIGERKATLVAISKTKPISDIEAAYRAGQRHFGENKVQEMTEKSEHLPKDIKWHMVGHLQRNKVKYIAPYVHLIHSVDSLRLLKAINKEATKNNRVINCLLQVHIAEESTKFGFDAEELYELLSGTDLSNLEHIKISGLMGMATNTSDTEKVKQEFLALKQLFDEIRERYTLPNLDLSELSMGMSGDFEIALDCGSSMIRVGSLIFGARNYG</sequence>